<comment type="subunit">
    <text evidence="4">Interacts with the cannabinoid receptor CNR1 (via C-terminus). Does not interact with cannabinoid receptor CNR2.</text>
</comment>
<evidence type="ECO:0000313" key="6">
    <source>
        <dbReference type="Proteomes" id="UP001374579"/>
    </source>
</evidence>
<evidence type="ECO:0000256" key="4">
    <source>
        <dbReference type="ARBA" id="ARBA00026030"/>
    </source>
</evidence>
<dbReference type="Pfam" id="PF15043">
    <property type="entry name" value="CNRIP1"/>
    <property type="match status" value="1"/>
</dbReference>
<proteinExistence type="inferred from homology"/>
<dbReference type="EMBL" id="JBAMIC010000008">
    <property type="protein sequence ID" value="KAK7105118.1"/>
    <property type="molecule type" value="Genomic_DNA"/>
</dbReference>
<reference evidence="5 6" key="1">
    <citation type="submission" date="2024-02" db="EMBL/GenBank/DDBJ databases">
        <title>Chromosome-scale genome assembly of the rough periwinkle Littorina saxatilis.</title>
        <authorList>
            <person name="De Jode A."/>
            <person name="Faria R."/>
            <person name="Formenti G."/>
            <person name="Sims Y."/>
            <person name="Smith T.P."/>
            <person name="Tracey A."/>
            <person name="Wood J.M.D."/>
            <person name="Zagrodzka Z.B."/>
            <person name="Johannesson K."/>
            <person name="Butlin R.K."/>
            <person name="Leder E.H."/>
        </authorList>
    </citation>
    <scope>NUCLEOTIDE SEQUENCE [LARGE SCALE GENOMIC DNA]</scope>
    <source>
        <strain evidence="5">Snail1</strain>
        <tissue evidence="5">Muscle</tissue>
    </source>
</reference>
<evidence type="ECO:0000313" key="5">
    <source>
        <dbReference type="EMBL" id="KAK7105118.1"/>
    </source>
</evidence>
<sequence>MARWVEALLEIKAASGQLVTFRREGARFSQDFTVKLCVDQTYNLTLRLEPACKLIAWRIGGQDSLTFKPADHKTKGGHSHTDSADYTAAWSTQEYRITSPGQRHDLVMDLELEGGKLVRTSTQVKFYDQKMAASRLGKPVHAITFTCDVSPGQPCVTARRGSIL</sequence>
<dbReference type="InterPro" id="IPR029204">
    <property type="entry name" value="CNRIP1"/>
</dbReference>
<dbReference type="PANTHER" id="PTHR31952">
    <property type="entry name" value="CB1 CANNABINOID RECEPTOR-INTERACTING PROTEIN 1"/>
    <property type="match status" value="1"/>
</dbReference>
<dbReference type="AlphaFoldDB" id="A0AAN9BH68"/>
<dbReference type="Proteomes" id="UP001374579">
    <property type="component" value="Unassembled WGS sequence"/>
</dbReference>
<dbReference type="PANTHER" id="PTHR31952:SF1">
    <property type="entry name" value="CB1 CANNABINOID RECEPTOR-INTERACTING PROTEIN 1"/>
    <property type="match status" value="1"/>
</dbReference>
<gene>
    <name evidence="5" type="ORF">V1264_019722</name>
</gene>
<organism evidence="5 6">
    <name type="scientific">Littorina saxatilis</name>
    <dbReference type="NCBI Taxonomy" id="31220"/>
    <lineage>
        <taxon>Eukaryota</taxon>
        <taxon>Metazoa</taxon>
        <taxon>Spiralia</taxon>
        <taxon>Lophotrochozoa</taxon>
        <taxon>Mollusca</taxon>
        <taxon>Gastropoda</taxon>
        <taxon>Caenogastropoda</taxon>
        <taxon>Littorinimorpha</taxon>
        <taxon>Littorinoidea</taxon>
        <taxon>Littorinidae</taxon>
        <taxon>Littorina</taxon>
    </lineage>
</organism>
<protein>
    <recommendedName>
        <fullName evidence="3">CB1 cannabinoid receptor-interacting protein 1</fullName>
    </recommendedName>
</protein>
<comment type="function">
    <text evidence="1">Suppresses cannabinoid receptor CNR1-mediated tonic inhibition of voltage-gated calcium channels.</text>
</comment>
<dbReference type="GO" id="GO:0031718">
    <property type="term" value="F:type 1 cannabinoid receptor binding"/>
    <property type="evidence" value="ECO:0007669"/>
    <property type="project" value="TreeGrafter"/>
</dbReference>
<evidence type="ECO:0000256" key="3">
    <source>
        <dbReference type="ARBA" id="ARBA00015651"/>
    </source>
</evidence>
<name>A0AAN9BH68_9CAEN</name>
<accession>A0AAN9BH68</accession>
<evidence type="ECO:0000256" key="2">
    <source>
        <dbReference type="ARBA" id="ARBA00007288"/>
    </source>
</evidence>
<comment type="similarity">
    <text evidence="2">Belongs to the CNRIP family.</text>
</comment>
<evidence type="ECO:0000256" key="1">
    <source>
        <dbReference type="ARBA" id="ARBA00003884"/>
    </source>
</evidence>
<dbReference type="GO" id="GO:0005886">
    <property type="term" value="C:plasma membrane"/>
    <property type="evidence" value="ECO:0007669"/>
    <property type="project" value="TreeGrafter"/>
</dbReference>
<comment type="caution">
    <text evidence="5">The sequence shown here is derived from an EMBL/GenBank/DDBJ whole genome shotgun (WGS) entry which is preliminary data.</text>
</comment>
<keyword evidence="6" id="KW-1185">Reference proteome</keyword>